<dbReference type="Proteomes" id="UP000075809">
    <property type="component" value="Unassembled WGS sequence"/>
</dbReference>
<proteinExistence type="predicted"/>
<keyword evidence="2" id="KW-1185">Reference proteome</keyword>
<dbReference type="EMBL" id="KQ982907">
    <property type="protein sequence ID" value="KYQ49437.1"/>
    <property type="molecule type" value="Genomic_DNA"/>
</dbReference>
<sequence>NAKPTLTVEPTHYFHEGNSVLRGHPSSIERRGNQKLHLRPVRHTCPQISPRHVALERQFLAEDVVKLGNEQLKQLFSRARAQIRRAR</sequence>
<reference evidence="1 2" key="1">
    <citation type="submission" date="2015-09" db="EMBL/GenBank/DDBJ databases">
        <title>Trachymyrmex zeteki WGS genome.</title>
        <authorList>
            <person name="Nygaard S."/>
            <person name="Hu H."/>
            <person name="Boomsma J."/>
            <person name="Zhang G."/>
        </authorList>
    </citation>
    <scope>NUCLEOTIDE SEQUENCE [LARGE SCALE GENOMIC DNA]</scope>
    <source>
        <strain evidence="1">Tzet28-1</strain>
        <tissue evidence="1">Whole body</tissue>
    </source>
</reference>
<organism evidence="1 2">
    <name type="scientific">Mycetomoellerius zeteki</name>
    <dbReference type="NCBI Taxonomy" id="64791"/>
    <lineage>
        <taxon>Eukaryota</taxon>
        <taxon>Metazoa</taxon>
        <taxon>Ecdysozoa</taxon>
        <taxon>Arthropoda</taxon>
        <taxon>Hexapoda</taxon>
        <taxon>Insecta</taxon>
        <taxon>Pterygota</taxon>
        <taxon>Neoptera</taxon>
        <taxon>Endopterygota</taxon>
        <taxon>Hymenoptera</taxon>
        <taxon>Apocrita</taxon>
        <taxon>Aculeata</taxon>
        <taxon>Formicoidea</taxon>
        <taxon>Formicidae</taxon>
        <taxon>Myrmicinae</taxon>
        <taxon>Mycetomoellerius</taxon>
    </lineage>
</organism>
<name>A0A151WNQ6_9HYME</name>
<dbReference type="AlphaFoldDB" id="A0A151WNQ6"/>
<accession>A0A151WNQ6</accession>
<gene>
    <name evidence="1" type="ORF">ALC60_11543</name>
</gene>
<evidence type="ECO:0000313" key="2">
    <source>
        <dbReference type="Proteomes" id="UP000075809"/>
    </source>
</evidence>
<feature type="non-terminal residue" evidence="1">
    <location>
        <position position="1"/>
    </location>
</feature>
<protein>
    <submittedName>
        <fullName evidence="1">Uncharacterized protein</fullName>
    </submittedName>
</protein>
<evidence type="ECO:0000313" key="1">
    <source>
        <dbReference type="EMBL" id="KYQ49437.1"/>
    </source>
</evidence>